<keyword evidence="3" id="KW-1185">Reference proteome</keyword>
<evidence type="ECO:0000313" key="3">
    <source>
        <dbReference type="Proteomes" id="UP001595887"/>
    </source>
</evidence>
<proteinExistence type="predicted"/>
<dbReference type="EMBL" id="JBHSDH010000012">
    <property type="protein sequence ID" value="MFC4291570.1"/>
    <property type="molecule type" value="Genomic_DNA"/>
</dbReference>
<dbReference type="Proteomes" id="UP001595887">
    <property type="component" value="Unassembled WGS sequence"/>
</dbReference>
<name>A0ABV8RED2_9SPHN</name>
<sequence length="174" mass="17269">MKMVKKIAASVAVCALAAGAPAFAQQAQDNDNDTTGAAGDNSDTIVVNDLLDIYLQAQTDNSQDNSLTANDVGSNNNTVSANQLLNAVNTNSQMDELVDLDGEDGTPAPVGYNSGNNEVRGSAFAAFAGILNQAWNTGINSNAQAATNIAAQGTINFGDGSSAAGAGGGGGGGD</sequence>
<evidence type="ECO:0008006" key="4">
    <source>
        <dbReference type="Google" id="ProtNLM"/>
    </source>
</evidence>
<gene>
    <name evidence="2" type="ORF">ACFOWX_03985</name>
</gene>
<organism evidence="2 3">
    <name type="scientific">Sphingorhabdus arenilitoris</name>
    <dbReference type="NCBI Taxonomy" id="1490041"/>
    <lineage>
        <taxon>Bacteria</taxon>
        <taxon>Pseudomonadati</taxon>
        <taxon>Pseudomonadota</taxon>
        <taxon>Alphaproteobacteria</taxon>
        <taxon>Sphingomonadales</taxon>
        <taxon>Sphingomonadaceae</taxon>
        <taxon>Sphingorhabdus</taxon>
    </lineage>
</organism>
<evidence type="ECO:0000256" key="1">
    <source>
        <dbReference type="SAM" id="SignalP"/>
    </source>
</evidence>
<protein>
    <recommendedName>
        <fullName evidence="4">Secreted protein</fullName>
    </recommendedName>
</protein>
<dbReference type="RefSeq" id="WP_381421532.1">
    <property type="nucleotide sequence ID" value="NZ_JBHSDH010000012.1"/>
</dbReference>
<accession>A0ABV8RED2</accession>
<feature type="chain" id="PRO_5045691815" description="Secreted protein" evidence="1">
    <location>
        <begin position="25"/>
        <end position="174"/>
    </location>
</feature>
<keyword evidence="1" id="KW-0732">Signal</keyword>
<evidence type="ECO:0000313" key="2">
    <source>
        <dbReference type="EMBL" id="MFC4291570.1"/>
    </source>
</evidence>
<feature type="signal peptide" evidence="1">
    <location>
        <begin position="1"/>
        <end position="24"/>
    </location>
</feature>
<reference evidence="3" key="1">
    <citation type="journal article" date="2019" name="Int. J. Syst. Evol. Microbiol.">
        <title>The Global Catalogue of Microorganisms (GCM) 10K type strain sequencing project: providing services to taxonomists for standard genome sequencing and annotation.</title>
        <authorList>
            <consortium name="The Broad Institute Genomics Platform"/>
            <consortium name="The Broad Institute Genome Sequencing Center for Infectious Disease"/>
            <person name="Wu L."/>
            <person name="Ma J."/>
        </authorList>
    </citation>
    <scope>NUCLEOTIDE SEQUENCE [LARGE SCALE GENOMIC DNA]</scope>
    <source>
        <strain evidence="3">CECT 8531</strain>
    </source>
</reference>
<comment type="caution">
    <text evidence="2">The sequence shown here is derived from an EMBL/GenBank/DDBJ whole genome shotgun (WGS) entry which is preliminary data.</text>
</comment>